<dbReference type="AlphaFoldDB" id="A0A1Y1I550"/>
<name>A0A1Y1I550_KLENI</name>
<evidence type="ECO:0000313" key="3">
    <source>
        <dbReference type="EMBL" id="GAQ85623.1"/>
    </source>
</evidence>
<dbReference type="Proteomes" id="UP000054558">
    <property type="component" value="Unassembled WGS sequence"/>
</dbReference>
<dbReference type="PROSITE" id="PS50020">
    <property type="entry name" value="WW_DOMAIN_2"/>
    <property type="match status" value="1"/>
</dbReference>
<gene>
    <name evidence="3" type="ORF">KFL_002450160</name>
</gene>
<sequence length="505" mass="54704">MASSITATPLVFGRGTAAVRGILTPERCAPVTMPFAFFQKRSGKMLTAPSYYQRLGTRLQHLAAPRKRMTDLNSVERACIRPQQPLPEVQRPEGTVTAALSAVGFLALSCKFLPPLKPAFLTLSQASVLHVLLNLCAVYFGTKALRLVAFEPGTTEGVTLLVRSPGLPPDWHALFAPTANRPCYYNSVTHSFQWDPPASPPHSRVPPGTSTGLFGTLALLFNCIIQQLVGLVQPVVTLGLYWSRVVTFRWCVCAVFGANPQLHAGAILFLSAAFLSLPQPLPLCVLLLGRSGDSTFLGGPLAARLESFLCVAILVSALPGLCVTLMTFHRAAEERLPKCRLPWDFKGFLYLLLAICPALTWWLYPYAVDGPPSRVALLPLPSGDPFRVPVPRWEVLKFSWRALLSAAPMILPLARLLVAAAKAQGLSPGAIYTLVLCSRTVQLSACVSGLEFLLARHTATYKAALKQKMKDEDSTVSGVEHEATRGIRGQGSSGASSLQDAWHFI</sequence>
<proteinExistence type="predicted"/>
<feature type="transmembrane region" description="Helical" evidence="1">
    <location>
        <begin position="348"/>
        <end position="364"/>
    </location>
</feature>
<dbReference type="InterPro" id="IPR036020">
    <property type="entry name" value="WW_dom_sf"/>
</dbReference>
<feature type="transmembrane region" description="Helical" evidence="1">
    <location>
        <begin position="266"/>
        <end position="288"/>
    </location>
</feature>
<dbReference type="SMART" id="SM00456">
    <property type="entry name" value="WW"/>
    <property type="match status" value="1"/>
</dbReference>
<dbReference type="Gene3D" id="2.20.70.10">
    <property type="match status" value="1"/>
</dbReference>
<dbReference type="EMBL" id="DF237194">
    <property type="protein sequence ID" value="GAQ85623.1"/>
    <property type="molecule type" value="Genomic_DNA"/>
</dbReference>
<keyword evidence="1" id="KW-0812">Transmembrane</keyword>
<keyword evidence="4" id="KW-1185">Reference proteome</keyword>
<evidence type="ECO:0000313" key="4">
    <source>
        <dbReference type="Proteomes" id="UP000054558"/>
    </source>
</evidence>
<accession>A0A1Y1I550</accession>
<organism evidence="3 4">
    <name type="scientific">Klebsormidium nitens</name>
    <name type="common">Green alga</name>
    <name type="synonym">Ulothrix nitens</name>
    <dbReference type="NCBI Taxonomy" id="105231"/>
    <lineage>
        <taxon>Eukaryota</taxon>
        <taxon>Viridiplantae</taxon>
        <taxon>Streptophyta</taxon>
        <taxon>Klebsormidiophyceae</taxon>
        <taxon>Klebsormidiales</taxon>
        <taxon>Klebsormidiaceae</taxon>
        <taxon>Klebsormidium</taxon>
    </lineage>
</organism>
<reference evidence="3 4" key="1">
    <citation type="journal article" date="2014" name="Nat. Commun.">
        <title>Klebsormidium flaccidum genome reveals primary factors for plant terrestrial adaptation.</title>
        <authorList>
            <person name="Hori K."/>
            <person name="Maruyama F."/>
            <person name="Fujisawa T."/>
            <person name="Togashi T."/>
            <person name="Yamamoto N."/>
            <person name="Seo M."/>
            <person name="Sato S."/>
            <person name="Yamada T."/>
            <person name="Mori H."/>
            <person name="Tajima N."/>
            <person name="Moriyama T."/>
            <person name="Ikeuchi M."/>
            <person name="Watanabe M."/>
            <person name="Wada H."/>
            <person name="Kobayashi K."/>
            <person name="Saito M."/>
            <person name="Masuda T."/>
            <person name="Sasaki-Sekimoto Y."/>
            <person name="Mashiguchi K."/>
            <person name="Awai K."/>
            <person name="Shimojima M."/>
            <person name="Masuda S."/>
            <person name="Iwai M."/>
            <person name="Nobusawa T."/>
            <person name="Narise T."/>
            <person name="Kondo S."/>
            <person name="Saito H."/>
            <person name="Sato R."/>
            <person name="Murakawa M."/>
            <person name="Ihara Y."/>
            <person name="Oshima-Yamada Y."/>
            <person name="Ohtaka K."/>
            <person name="Satoh M."/>
            <person name="Sonobe K."/>
            <person name="Ishii M."/>
            <person name="Ohtani R."/>
            <person name="Kanamori-Sato M."/>
            <person name="Honoki R."/>
            <person name="Miyazaki D."/>
            <person name="Mochizuki H."/>
            <person name="Umetsu J."/>
            <person name="Higashi K."/>
            <person name="Shibata D."/>
            <person name="Kamiya Y."/>
            <person name="Sato N."/>
            <person name="Nakamura Y."/>
            <person name="Tabata S."/>
            <person name="Ida S."/>
            <person name="Kurokawa K."/>
            <person name="Ohta H."/>
        </authorList>
    </citation>
    <scope>NUCLEOTIDE SEQUENCE [LARGE SCALE GENOMIC DNA]</scope>
    <source>
        <strain evidence="3 4">NIES-2285</strain>
    </source>
</reference>
<keyword evidence="1" id="KW-0472">Membrane</keyword>
<keyword evidence="1" id="KW-1133">Transmembrane helix</keyword>
<evidence type="ECO:0000259" key="2">
    <source>
        <dbReference type="PROSITE" id="PS50020"/>
    </source>
</evidence>
<feature type="domain" description="WW" evidence="2">
    <location>
        <begin position="165"/>
        <end position="199"/>
    </location>
</feature>
<dbReference type="SUPFAM" id="SSF51045">
    <property type="entry name" value="WW domain"/>
    <property type="match status" value="1"/>
</dbReference>
<protein>
    <recommendedName>
        <fullName evidence="2">WW domain-containing protein</fullName>
    </recommendedName>
</protein>
<dbReference type="InterPro" id="IPR001202">
    <property type="entry name" value="WW_dom"/>
</dbReference>
<feature type="transmembrane region" description="Helical" evidence="1">
    <location>
        <begin position="308"/>
        <end position="328"/>
    </location>
</feature>
<dbReference type="CDD" id="cd00201">
    <property type="entry name" value="WW"/>
    <property type="match status" value="1"/>
</dbReference>
<evidence type="ECO:0000256" key="1">
    <source>
        <dbReference type="SAM" id="Phobius"/>
    </source>
</evidence>